<evidence type="ECO:0000313" key="1">
    <source>
        <dbReference type="EMBL" id="KAL2464064.1"/>
    </source>
</evidence>
<reference evidence="2" key="1">
    <citation type="submission" date="2024-07" db="EMBL/GenBank/DDBJ databases">
        <title>Two chromosome-level genome assemblies of Korean endemic species Abeliophyllum distichum and Forsythia ovata (Oleaceae).</title>
        <authorList>
            <person name="Jang H."/>
        </authorList>
    </citation>
    <scope>NUCLEOTIDE SEQUENCE [LARGE SCALE GENOMIC DNA]</scope>
</reference>
<sequence length="149" mass="16217">MAATSCDEQRTLTIEFGESVLRRASLRSWEASYQGRRQSESGNNSAVEYPLGLKLIGLHIEDVSFATDQTERHLEVGNTGYENYDSSAKRRLLVSLGIFLRIYYKGGMLGEQSASLPRASVLAEGQPAGLPYALNEQSLGAMGATKGLL</sequence>
<evidence type="ECO:0000313" key="2">
    <source>
        <dbReference type="Proteomes" id="UP001604277"/>
    </source>
</evidence>
<keyword evidence="2" id="KW-1185">Reference proteome</keyword>
<name>A0ABD1PM35_9LAMI</name>
<organism evidence="1 2">
    <name type="scientific">Forsythia ovata</name>
    <dbReference type="NCBI Taxonomy" id="205694"/>
    <lineage>
        <taxon>Eukaryota</taxon>
        <taxon>Viridiplantae</taxon>
        <taxon>Streptophyta</taxon>
        <taxon>Embryophyta</taxon>
        <taxon>Tracheophyta</taxon>
        <taxon>Spermatophyta</taxon>
        <taxon>Magnoliopsida</taxon>
        <taxon>eudicotyledons</taxon>
        <taxon>Gunneridae</taxon>
        <taxon>Pentapetalae</taxon>
        <taxon>asterids</taxon>
        <taxon>lamiids</taxon>
        <taxon>Lamiales</taxon>
        <taxon>Oleaceae</taxon>
        <taxon>Forsythieae</taxon>
        <taxon>Forsythia</taxon>
    </lineage>
</organism>
<gene>
    <name evidence="1" type="ORF">Fot_52020</name>
</gene>
<proteinExistence type="predicted"/>
<dbReference type="Proteomes" id="UP001604277">
    <property type="component" value="Unassembled WGS sequence"/>
</dbReference>
<comment type="caution">
    <text evidence="1">The sequence shown here is derived from an EMBL/GenBank/DDBJ whole genome shotgun (WGS) entry which is preliminary data.</text>
</comment>
<dbReference type="EMBL" id="JBFOLJ010000018">
    <property type="protein sequence ID" value="KAL2464064.1"/>
    <property type="molecule type" value="Genomic_DNA"/>
</dbReference>
<accession>A0ABD1PM35</accession>
<dbReference type="AlphaFoldDB" id="A0ABD1PM35"/>
<protein>
    <submittedName>
        <fullName evidence="1">Uncharacterized protein</fullName>
    </submittedName>
</protein>